<organism evidence="2 3">
    <name type="scientific">Futiania mangrovi</name>
    <dbReference type="NCBI Taxonomy" id="2959716"/>
    <lineage>
        <taxon>Bacteria</taxon>
        <taxon>Pseudomonadati</taxon>
        <taxon>Pseudomonadota</taxon>
        <taxon>Alphaproteobacteria</taxon>
        <taxon>Futianiales</taxon>
        <taxon>Futianiaceae</taxon>
        <taxon>Futiania</taxon>
    </lineage>
</organism>
<evidence type="ECO:0000259" key="1">
    <source>
        <dbReference type="Pfam" id="PF12728"/>
    </source>
</evidence>
<accession>A0A9J6PBM2</accession>
<sequence length="66" mass="7752">MAVQSRVLPEWPEWMSEETAARYMDTSQNTLNYWRAHGKGPAFKRIGQRMVRYQKAELDAFMEAQG</sequence>
<gene>
    <name evidence="2" type="ORF">NJQ99_01845</name>
</gene>
<evidence type="ECO:0000313" key="3">
    <source>
        <dbReference type="Proteomes" id="UP001055804"/>
    </source>
</evidence>
<dbReference type="Proteomes" id="UP001055804">
    <property type="component" value="Unassembled WGS sequence"/>
</dbReference>
<dbReference type="AlphaFoldDB" id="A0A9J6PBM2"/>
<dbReference type="Pfam" id="PF12728">
    <property type="entry name" value="HTH_17"/>
    <property type="match status" value="1"/>
</dbReference>
<keyword evidence="3" id="KW-1185">Reference proteome</keyword>
<reference evidence="2" key="1">
    <citation type="submission" date="2022-06" db="EMBL/GenBank/DDBJ databases">
        <title>Isolation and Genomics of Futiania mangrovii gen. nov., sp. nov., a Rare and Metabolically-versatile member in the Class Alphaproteobacteria.</title>
        <authorList>
            <person name="Liu L."/>
            <person name="Huang W.-C."/>
            <person name="Pan J."/>
            <person name="Li J."/>
            <person name="Huang Y."/>
            <person name="Du H."/>
            <person name="Liu Y."/>
            <person name="Li M."/>
        </authorList>
    </citation>
    <scope>NUCLEOTIDE SEQUENCE</scope>
    <source>
        <strain evidence="2">FT118</strain>
    </source>
</reference>
<dbReference type="SUPFAM" id="SSF46955">
    <property type="entry name" value="Putative DNA-binding domain"/>
    <property type="match status" value="1"/>
</dbReference>
<proteinExistence type="predicted"/>
<dbReference type="InterPro" id="IPR009061">
    <property type="entry name" value="DNA-bd_dom_put_sf"/>
</dbReference>
<dbReference type="EMBL" id="JAMZFT010000001">
    <property type="protein sequence ID" value="MCP1335144.1"/>
    <property type="molecule type" value="Genomic_DNA"/>
</dbReference>
<evidence type="ECO:0000313" key="2">
    <source>
        <dbReference type="EMBL" id="MCP1335144.1"/>
    </source>
</evidence>
<name>A0A9J6PBM2_9PROT</name>
<protein>
    <submittedName>
        <fullName evidence="2">Helix-turn-helix domain-containing protein</fullName>
    </submittedName>
</protein>
<comment type="caution">
    <text evidence="2">The sequence shown here is derived from an EMBL/GenBank/DDBJ whole genome shotgun (WGS) entry which is preliminary data.</text>
</comment>
<dbReference type="RefSeq" id="WP_269331099.1">
    <property type="nucleotide sequence ID" value="NZ_JAMZFT010000001.1"/>
</dbReference>
<feature type="domain" description="Helix-turn-helix" evidence="1">
    <location>
        <begin position="14"/>
        <end position="65"/>
    </location>
</feature>
<dbReference type="InterPro" id="IPR041657">
    <property type="entry name" value="HTH_17"/>
</dbReference>